<keyword evidence="1" id="KW-0812">Transmembrane</keyword>
<feature type="transmembrane region" description="Helical" evidence="1">
    <location>
        <begin position="118"/>
        <end position="138"/>
    </location>
</feature>
<dbReference type="AlphaFoldDB" id="A0A3P8UR99"/>
<organism evidence="2 3">
    <name type="scientific">Cynoglossus semilaevis</name>
    <name type="common">Tongue sole</name>
    <dbReference type="NCBI Taxonomy" id="244447"/>
    <lineage>
        <taxon>Eukaryota</taxon>
        <taxon>Metazoa</taxon>
        <taxon>Chordata</taxon>
        <taxon>Craniata</taxon>
        <taxon>Vertebrata</taxon>
        <taxon>Euteleostomi</taxon>
        <taxon>Actinopterygii</taxon>
        <taxon>Neopterygii</taxon>
        <taxon>Teleostei</taxon>
        <taxon>Neoteleostei</taxon>
        <taxon>Acanthomorphata</taxon>
        <taxon>Carangaria</taxon>
        <taxon>Pleuronectiformes</taxon>
        <taxon>Pleuronectoidei</taxon>
        <taxon>Cynoglossidae</taxon>
        <taxon>Cynoglossinae</taxon>
        <taxon>Cynoglossus</taxon>
    </lineage>
</organism>
<evidence type="ECO:0000256" key="1">
    <source>
        <dbReference type="SAM" id="Phobius"/>
    </source>
</evidence>
<feature type="transmembrane region" description="Helical" evidence="1">
    <location>
        <begin position="253"/>
        <end position="276"/>
    </location>
</feature>
<dbReference type="GeneTree" id="ENSGT00390000007694"/>
<name>A0A3P8UR99_CYNSE</name>
<feature type="transmembrane region" description="Helical" evidence="1">
    <location>
        <begin position="12"/>
        <end position="36"/>
    </location>
</feature>
<keyword evidence="1" id="KW-0472">Membrane</keyword>
<evidence type="ECO:0000313" key="3">
    <source>
        <dbReference type="Proteomes" id="UP000265120"/>
    </source>
</evidence>
<accession>A0A3P8UR99</accession>
<keyword evidence="1" id="KW-1133">Transmembrane helix</keyword>
<sequence length="298" mass="32130">MTVCSRSTRWRSGWCSTTSPLVHVLCLVLTVVYVLLDKLRNFVAGIFIPQYHCPYVVALSFAQVLVSLLVLNLLHLLGLVPLKPVSCSLAEKLLVPSICGSVLTVLSLWAQANGSSSGLFSVTLPLLPLLTAAFSFILKLSTPPSAHVCVLVSMLSGTCLVAAVSSGVSVVEPLENLYAPLASLLHCLSLNWLLKVSEAERLHHSDDSTSVFHLFHAQLVVQMWVLGLLWLLHPDGPGEVLSQGSWNSLLFHGYLLALLLLGMLLNFLVFATALCVSPLSAAMLLSAEQVLKMLVSVL</sequence>
<keyword evidence="3" id="KW-1185">Reference proteome</keyword>
<proteinExistence type="predicted"/>
<feature type="transmembrane region" description="Helical" evidence="1">
    <location>
        <begin position="214"/>
        <end position="233"/>
    </location>
</feature>
<reference evidence="2 3" key="1">
    <citation type="journal article" date="2014" name="Nat. Genet.">
        <title>Whole-genome sequence of a flatfish provides insights into ZW sex chromosome evolution and adaptation to a benthic lifestyle.</title>
        <authorList>
            <person name="Chen S."/>
            <person name="Zhang G."/>
            <person name="Shao C."/>
            <person name="Huang Q."/>
            <person name="Liu G."/>
            <person name="Zhang P."/>
            <person name="Song W."/>
            <person name="An N."/>
            <person name="Chalopin D."/>
            <person name="Volff J.N."/>
            <person name="Hong Y."/>
            <person name="Li Q."/>
            <person name="Sha Z."/>
            <person name="Zhou H."/>
            <person name="Xie M."/>
            <person name="Yu Q."/>
            <person name="Liu Y."/>
            <person name="Xiang H."/>
            <person name="Wang N."/>
            <person name="Wu K."/>
            <person name="Yang C."/>
            <person name="Zhou Q."/>
            <person name="Liao X."/>
            <person name="Yang L."/>
            <person name="Hu Q."/>
            <person name="Zhang J."/>
            <person name="Meng L."/>
            <person name="Jin L."/>
            <person name="Tian Y."/>
            <person name="Lian J."/>
            <person name="Yang J."/>
            <person name="Miao G."/>
            <person name="Liu S."/>
            <person name="Liang Z."/>
            <person name="Yan F."/>
            <person name="Li Y."/>
            <person name="Sun B."/>
            <person name="Zhang H."/>
            <person name="Zhang J."/>
            <person name="Zhu Y."/>
            <person name="Du M."/>
            <person name="Zhao Y."/>
            <person name="Schartl M."/>
            <person name="Tang Q."/>
            <person name="Wang J."/>
        </authorList>
    </citation>
    <scope>NUCLEOTIDE SEQUENCE</scope>
</reference>
<dbReference type="InParanoid" id="A0A3P8UR99"/>
<feature type="transmembrane region" description="Helical" evidence="1">
    <location>
        <begin position="150"/>
        <end position="171"/>
    </location>
</feature>
<feature type="transmembrane region" description="Helical" evidence="1">
    <location>
        <begin position="177"/>
        <end position="194"/>
    </location>
</feature>
<dbReference type="KEGG" id="csem:103387099"/>
<dbReference type="Ensembl" id="ENSCSET00000005786.1">
    <property type="protein sequence ID" value="ENSCSEP00000005723.1"/>
    <property type="gene ID" value="ENSCSEG00000003697.1"/>
</dbReference>
<protein>
    <submittedName>
        <fullName evidence="2">Si:ch211-207n2.7</fullName>
    </submittedName>
</protein>
<reference evidence="2" key="3">
    <citation type="submission" date="2025-09" db="UniProtKB">
        <authorList>
            <consortium name="Ensembl"/>
        </authorList>
    </citation>
    <scope>IDENTIFICATION</scope>
</reference>
<evidence type="ECO:0000313" key="2">
    <source>
        <dbReference type="Ensembl" id="ENSCSEP00000005723.1"/>
    </source>
</evidence>
<feature type="transmembrane region" description="Helical" evidence="1">
    <location>
        <begin position="93"/>
        <end position="112"/>
    </location>
</feature>
<dbReference type="RefSeq" id="XP_008319829.1">
    <property type="nucleotide sequence ID" value="XM_008321607.3"/>
</dbReference>
<dbReference type="STRING" id="244447.ENSCSEP00000005723"/>
<feature type="transmembrane region" description="Helical" evidence="1">
    <location>
        <begin position="56"/>
        <end position="81"/>
    </location>
</feature>
<dbReference type="Proteomes" id="UP000265120">
    <property type="component" value="Chromosome 12"/>
</dbReference>
<reference evidence="2" key="2">
    <citation type="submission" date="2025-08" db="UniProtKB">
        <authorList>
            <consortium name="Ensembl"/>
        </authorList>
    </citation>
    <scope>IDENTIFICATION</scope>
</reference>
<dbReference type="GeneID" id="103387099"/>
<dbReference type="OrthoDB" id="9943635at2759"/>
<dbReference type="OMA" id="KCSGRWR"/>